<dbReference type="GO" id="GO:0005096">
    <property type="term" value="F:GTPase activator activity"/>
    <property type="evidence" value="ECO:0007669"/>
    <property type="project" value="UniProtKB-KW"/>
</dbReference>
<protein>
    <recommendedName>
        <fullName evidence="3">Rap-GAP domain-containing protein</fullName>
    </recommendedName>
</protein>
<evidence type="ECO:0000256" key="1">
    <source>
        <dbReference type="ARBA" id="ARBA00022468"/>
    </source>
</evidence>
<reference evidence="5" key="1">
    <citation type="journal article" date="2011" name="Proc. Natl. Acad. Sci. U.S.A.">
        <title>Obligate biotrophy features unraveled by the genomic analysis of rust fungi.</title>
        <authorList>
            <person name="Duplessis S."/>
            <person name="Cuomo C.A."/>
            <person name="Lin Y.-C."/>
            <person name="Aerts A."/>
            <person name="Tisserant E."/>
            <person name="Veneault-Fourrey C."/>
            <person name="Joly D.L."/>
            <person name="Hacquard S."/>
            <person name="Amselem J."/>
            <person name="Cantarel B.L."/>
            <person name="Chiu R."/>
            <person name="Coutinho P.M."/>
            <person name="Feau N."/>
            <person name="Field M."/>
            <person name="Frey P."/>
            <person name="Gelhaye E."/>
            <person name="Goldberg J."/>
            <person name="Grabherr M.G."/>
            <person name="Kodira C.D."/>
            <person name="Kohler A."/>
            <person name="Kuees U."/>
            <person name="Lindquist E.A."/>
            <person name="Lucas S.M."/>
            <person name="Mago R."/>
            <person name="Mauceli E."/>
            <person name="Morin E."/>
            <person name="Murat C."/>
            <person name="Pangilinan J.L."/>
            <person name="Park R."/>
            <person name="Pearson M."/>
            <person name="Quesneville H."/>
            <person name="Rouhier N."/>
            <person name="Sakthikumar S."/>
            <person name="Salamov A.A."/>
            <person name="Schmutz J."/>
            <person name="Selles B."/>
            <person name="Shapiro H."/>
            <person name="Tanguay P."/>
            <person name="Tuskan G.A."/>
            <person name="Henrissat B."/>
            <person name="Van de Peer Y."/>
            <person name="Rouze P."/>
            <person name="Ellis J.G."/>
            <person name="Dodds P.N."/>
            <person name="Schein J.E."/>
            <person name="Zhong S."/>
            <person name="Hamelin R.C."/>
            <person name="Grigoriev I.V."/>
            <person name="Szabo L.J."/>
            <person name="Martin F."/>
        </authorList>
    </citation>
    <scope>NUCLEOTIDE SEQUENCE [LARGE SCALE GENOMIC DNA]</scope>
    <source>
        <strain evidence="5">98AG31 / pathotype 3-4-7</strain>
    </source>
</reference>
<feature type="domain" description="Rap-GAP" evidence="3">
    <location>
        <begin position="334"/>
        <end position="580"/>
    </location>
</feature>
<dbReference type="OrthoDB" id="19311at2759"/>
<accession>F4S4U0</accession>
<dbReference type="Gene3D" id="3.40.50.11210">
    <property type="entry name" value="Rap/Ran-GAP"/>
    <property type="match status" value="1"/>
</dbReference>
<keyword evidence="1" id="KW-0343">GTPase activation</keyword>
<evidence type="ECO:0000313" key="5">
    <source>
        <dbReference type="Proteomes" id="UP000001072"/>
    </source>
</evidence>
<dbReference type="InterPro" id="IPR000331">
    <property type="entry name" value="Rap/Ran_GAP_dom"/>
</dbReference>
<proteinExistence type="predicted"/>
<dbReference type="VEuPathDB" id="FungiDB:MELLADRAFT_39743"/>
<gene>
    <name evidence="4" type="ORF">MELLADRAFT_39743</name>
</gene>
<dbReference type="GeneID" id="18927839"/>
<dbReference type="Proteomes" id="UP000001072">
    <property type="component" value="Unassembled WGS sequence"/>
</dbReference>
<organism evidence="5">
    <name type="scientific">Melampsora larici-populina (strain 98AG31 / pathotype 3-4-7)</name>
    <name type="common">Poplar leaf rust fungus</name>
    <dbReference type="NCBI Taxonomy" id="747676"/>
    <lineage>
        <taxon>Eukaryota</taxon>
        <taxon>Fungi</taxon>
        <taxon>Dikarya</taxon>
        <taxon>Basidiomycota</taxon>
        <taxon>Pucciniomycotina</taxon>
        <taxon>Pucciniomycetes</taxon>
        <taxon>Pucciniales</taxon>
        <taxon>Melampsoraceae</taxon>
        <taxon>Melampsora</taxon>
    </lineage>
</organism>
<dbReference type="Pfam" id="PF03542">
    <property type="entry name" value="Tuberin"/>
    <property type="match status" value="1"/>
</dbReference>
<evidence type="ECO:0000259" key="3">
    <source>
        <dbReference type="PROSITE" id="PS50085"/>
    </source>
</evidence>
<dbReference type="InterPro" id="IPR027107">
    <property type="entry name" value="Tuberin/Ral-act_asu"/>
</dbReference>
<dbReference type="InterPro" id="IPR018515">
    <property type="entry name" value="Tuberin-type_domain"/>
</dbReference>
<dbReference type="GO" id="GO:0033596">
    <property type="term" value="C:TSC1-TSC2 complex"/>
    <property type="evidence" value="ECO:0007669"/>
    <property type="project" value="TreeGrafter"/>
</dbReference>
<dbReference type="HOGENOM" id="CLU_030591_0_0_1"/>
<dbReference type="InterPro" id="IPR035974">
    <property type="entry name" value="Rap/Ran-GAP_sf"/>
</dbReference>
<dbReference type="GO" id="GO:0005634">
    <property type="term" value="C:nucleus"/>
    <property type="evidence" value="ECO:0007669"/>
    <property type="project" value="InterPro"/>
</dbReference>
<feature type="non-terminal residue" evidence="4">
    <location>
        <position position="1"/>
    </location>
</feature>
<dbReference type="Pfam" id="PF02145">
    <property type="entry name" value="Rap_GAP"/>
    <property type="match status" value="1"/>
</dbReference>
<name>F4S4U0_MELLP</name>
<dbReference type="PANTHER" id="PTHR10063">
    <property type="entry name" value="TUBERIN"/>
    <property type="match status" value="1"/>
</dbReference>
<dbReference type="FunFam" id="3.40.50.11210:FF:000007">
    <property type="entry name" value="Tuberous sclerosis 2"/>
    <property type="match status" value="1"/>
</dbReference>
<dbReference type="SUPFAM" id="SSF111347">
    <property type="entry name" value="Rap/Ran-GAP"/>
    <property type="match status" value="1"/>
</dbReference>
<dbReference type="RefSeq" id="XP_007416365.1">
    <property type="nucleotide sequence ID" value="XM_007416303.1"/>
</dbReference>
<dbReference type="GO" id="GO:0032007">
    <property type="term" value="P:negative regulation of TOR signaling"/>
    <property type="evidence" value="ECO:0007669"/>
    <property type="project" value="TreeGrafter"/>
</dbReference>
<dbReference type="PANTHER" id="PTHR10063:SF0">
    <property type="entry name" value="TUBERIN"/>
    <property type="match status" value="1"/>
</dbReference>
<evidence type="ECO:0000313" key="4">
    <source>
        <dbReference type="EMBL" id="EGG00346.1"/>
    </source>
</evidence>
<sequence length="630" mass="71422">AKACIHALSLSCHELPLSITKYLPEILRGLMRIVSSAFASVHILELLGFLGQMPTLYANLTEEEFKMIFGIALQYITNHNQQTNSNLSMTDNNQLGDDVQLAFRQYVYLMAFYVISLWFVSLKLPDRRKYVRFITRKLIQACEGKAELDEPTEVCFDMLNRYTYSNAEPKPRKKHSKFNEVIHSSLGKPIRTSSWVVGSSILTIKCLSRPGWTEVCVRRPSGMVKMIWELENLNPDQEIDQSNPDLNESMTDQGLKFEKVREVKLDSILSQSSEITRTTGIEPNYTNLVVEPSFFALQLLPFSDSSSLQSSSSNTSLDYKPMLIPDGVRYQRSIDTIDRIPVVEFHKLGVIYVGPGQKTEEEILGNLEGSKAYIDFLSSLGTLIRLKGCEGYNTGGLDVRSDEHGRYGYVWGDDITQVTFHVATLMPIETESHEGDIINRSEGLLKKKSLIGNDYVVIVFNESGSEYKFGCLSSECNYINIIIEPNTPRTNLTSNDLKFYKISLQLRPGLPFIGPIENFKLVSSSMISEFIRRISINANTFVQVYLGTVGTGNRKLEYVSHWRGRLREIKRLKERVLKFEVEKKIKEENEMRDRRGENLGHHAGNGVGGNDGEFDVDGLVDLRDFSSWTG</sequence>
<feature type="region of interest" description="Disordered" evidence="2">
    <location>
        <begin position="592"/>
        <end position="612"/>
    </location>
</feature>
<evidence type="ECO:0000256" key="2">
    <source>
        <dbReference type="SAM" id="MobiDB-lite"/>
    </source>
</evidence>
<dbReference type="EMBL" id="GL883148">
    <property type="protein sequence ID" value="EGG00346.1"/>
    <property type="molecule type" value="Genomic_DNA"/>
</dbReference>
<dbReference type="eggNOG" id="KOG3687">
    <property type="taxonomic scope" value="Eukaryota"/>
</dbReference>
<keyword evidence="5" id="KW-1185">Reference proteome</keyword>
<dbReference type="PROSITE" id="PS50085">
    <property type="entry name" value="RAPGAP"/>
    <property type="match status" value="1"/>
</dbReference>
<dbReference type="STRING" id="747676.F4S4U0"/>
<dbReference type="KEGG" id="mlr:MELLADRAFT_39743"/>
<dbReference type="AlphaFoldDB" id="F4S4U0"/>
<dbReference type="InParanoid" id="F4S4U0"/>
<dbReference type="GO" id="GO:0051056">
    <property type="term" value="P:regulation of small GTPase mediated signal transduction"/>
    <property type="evidence" value="ECO:0007669"/>
    <property type="project" value="InterPro"/>
</dbReference>